<evidence type="ECO:0000313" key="4">
    <source>
        <dbReference type="Proteomes" id="UP000654947"/>
    </source>
</evidence>
<sequence>MTGPTSDLQETDPTQLGGYRLHGRLQTSSLGVVYLGRDSTGAEVEVAVLNAGAGIDPGARQRFVDTVEEGADVLSARTRGRAPLWVAVERREEGPGAGDYLRRAGQGGPVVDSGPVVMPHWSGESVGAVRWPFWGGGRGSGAGAGPGNWWLVLALAVLLLVLLLSITLLFWWMLQFPPPEEMGGADAESSPSPGEGQSQEPETPSHSPTPGEGEGWGDRPEDNL</sequence>
<dbReference type="EMBL" id="BMXL01000015">
    <property type="protein sequence ID" value="GHD29083.1"/>
    <property type="molecule type" value="Genomic_DNA"/>
</dbReference>
<protein>
    <recommendedName>
        <fullName evidence="5">Serine/threonine protein kinase</fullName>
    </recommendedName>
</protein>
<feature type="transmembrane region" description="Helical" evidence="2">
    <location>
        <begin position="149"/>
        <end position="172"/>
    </location>
</feature>
<feature type="compositionally biased region" description="Polar residues" evidence="1">
    <location>
        <begin position="189"/>
        <end position="208"/>
    </location>
</feature>
<evidence type="ECO:0000256" key="1">
    <source>
        <dbReference type="SAM" id="MobiDB-lite"/>
    </source>
</evidence>
<evidence type="ECO:0000313" key="3">
    <source>
        <dbReference type="EMBL" id="GHD29083.1"/>
    </source>
</evidence>
<dbReference type="AlphaFoldDB" id="A0A919CIK8"/>
<keyword evidence="2" id="KW-0472">Membrane</keyword>
<comment type="caution">
    <text evidence="3">The sequence shown here is derived from an EMBL/GenBank/DDBJ whole genome shotgun (WGS) entry which is preliminary data.</text>
</comment>
<dbReference type="RefSeq" id="WP_017577355.1">
    <property type="nucleotide sequence ID" value="NZ_BMXL01000015.1"/>
</dbReference>
<reference evidence="3 4" key="1">
    <citation type="journal article" date="2014" name="Int. J. Syst. Evol. Microbiol.">
        <title>Complete genome sequence of Corynebacterium casei LMG S-19264T (=DSM 44701T), isolated from a smear-ripened cheese.</title>
        <authorList>
            <consortium name="US DOE Joint Genome Institute (JGI-PGF)"/>
            <person name="Walter F."/>
            <person name="Albersmeier A."/>
            <person name="Kalinowski J."/>
            <person name="Ruckert C."/>
        </authorList>
    </citation>
    <scope>NUCLEOTIDE SEQUENCE [LARGE SCALE GENOMIC DNA]</scope>
    <source>
        <strain evidence="3 4">KCTC 19473</strain>
    </source>
</reference>
<keyword evidence="2" id="KW-1133">Transmembrane helix</keyword>
<gene>
    <name evidence="3" type="ORF">GCM10007147_29550</name>
</gene>
<organism evidence="3 4">
    <name type="scientific">Nocardiopsis kunsanensis</name>
    <dbReference type="NCBI Taxonomy" id="141693"/>
    <lineage>
        <taxon>Bacteria</taxon>
        <taxon>Bacillati</taxon>
        <taxon>Actinomycetota</taxon>
        <taxon>Actinomycetes</taxon>
        <taxon>Streptosporangiales</taxon>
        <taxon>Nocardiopsidaceae</taxon>
        <taxon>Nocardiopsis</taxon>
    </lineage>
</organism>
<keyword evidence="4" id="KW-1185">Reference proteome</keyword>
<accession>A0A919CIK8</accession>
<proteinExistence type="predicted"/>
<keyword evidence="2" id="KW-0812">Transmembrane</keyword>
<evidence type="ECO:0000256" key="2">
    <source>
        <dbReference type="SAM" id="Phobius"/>
    </source>
</evidence>
<name>A0A919CIK8_9ACTN</name>
<dbReference type="Proteomes" id="UP000654947">
    <property type="component" value="Unassembled WGS sequence"/>
</dbReference>
<feature type="region of interest" description="Disordered" evidence="1">
    <location>
        <begin position="180"/>
        <end position="224"/>
    </location>
</feature>
<evidence type="ECO:0008006" key="5">
    <source>
        <dbReference type="Google" id="ProtNLM"/>
    </source>
</evidence>